<feature type="transmembrane region" description="Helical" evidence="2">
    <location>
        <begin position="50"/>
        <end position="70"/>
    </location>
</feature>
<dbReference type="AlphaFoldDB" id="U6STZ7"/>
<evidence type="ECO:0008006" key="5">
    <source>
        <dbReference type="Google" id="ProtNLM"/>
    </source>
</evidence>
<evidence type="ECO:0000256" key="2">
    <source>
        <dbReference type="SAM" id="Phobius"/>
    </source>
</evidence>
<evidence type="ECO:0000313" key="3">
    <source>
        <dbReference type="EMBL" id="ERN54141.1"/>
    </source>
</evidence>
<reference evidence="3 4" key="1">
    <citation type="journal article" date="2013" name="Genome Announc.">
        <title>Genome Sequence of the Extreme Obligate Alkaliphile Bacillus marmarensis Strain DSM 21297.</title>
        <authorList>
            <person name="Wernick D.G."/>
            <person name="Choi K.Y."/>
            <person name="Tat C.A."/>
            <person name="Lafontaine Rivera J.G."/>
            <person name="Liao J.C."/>
        </authorList>
    </citation>
    <scope>NUCLEOTIDE SEQUENCE [LARGE SCALE GENOMIC DNA]</scope>
    <source>
        <strain evidence="3 4">DSM 21297</strain>
    </source>
</reference>
<keyword evidence="2" id="KW-1133">Transmembrane helix</keyword>
<sequence length="306" mass="34741">MNDQQFENQMKKLKKQYDQIPQKTSSDQIMSQIKKGNQPRRATFFSRWQVAALMFLAAGIGAILLSGGFFSDQSNQIAISDEEINEEATLYNNGDDKANLLTEEEAAEEALTEEGEVTTYEEPADGESETAAPRSSFERIDIGETREEPVLREGQEDIIVVKEFTDTELGFSSVVDEQFEVEINPDAEKGIQIAANYGNGRIEPAFLSITPVDVGSVDEILEEWDQEMSNNGFALEDNESDWVNSRNDQLNVMEERFYIGDYESKRYALLSNDDNYYTIEIYTFGEYTEGLQVRAGQVIEHFEWTP</sequence>
<dbReference type="PATRIC" id="fig|1188261.3.peg.773"/>
<dbReference type="EMBL" id="ATAE01000008">
    <property type="protein sequence ID" value="ERN54141.1"/>
    <property type="molecule type" value="Genomic_DNA"/>
</dbReference>
<accession>U6STZ7</accession>
<organism evidence="3 4">
    <name type="scientific">Alkalihalophilus marmarensis DSM 21297</name>
    <dbReference type="NCBI Taxonomy" id="1188261"/>
    <lineage>
        <taxon>Bacteria</taxon>
        <taxon>Bacillati</taxon>
        <taxon>Bacillota</taxon>
        <taxon>Bacilli</taxon>
        <taxon>Bacillales</taxon>
        <taxon>Bacillaceae</taxon>
        <taxon>Alkalihalophilus</taxon>
    </lineage>
</organism>
<feature type="region of interest" description="Disordered" evidence="1">
    <location>
        <begin position="1"/>
        <end position="27"/>
    </location>
</feature>
<keyword evidence="2" id="KW-0812">Transmembrane</keyword>
<dbReference type="RefSeq" id="WP_022627122.1">
    <property type="nucleotide sequence ID" value="NZ_ATAE01000008.1"/>
</dbReference>
<keyword evidence="2" id="KW-0472">Membrane</keyword>
<comment type="caution">
    <text evidence="3">The sequence shown here is derived from an EMBL/GenBank/DDBJ whole genome shotgun (WGS) entry which is preliminary data.</text>
</comment>
<feature type="compositionally biased region" description="Basic and acidic residues" evidence="1">
    <location>
        <begin position="136"/>
        <end position="147"/>
    </location>
</feature>
<keyword evidence="4" id="KW-1185">Reference proteome</keyword>
<evidence type="ECO:0000313" key="4">
    <source>
        <dbReference type="Proteomes" id="UP000017170"/>
    </source>
</evidence>
<feature type="region of interest" description="Disordered" evidence="1">
    <location>
        <begin position="110"/>
        <end position="147"/>
    </location>
</feature>
<protein>
    <recommendedName>
        <fullName evidence="5">DUF4367 domain-containing protein</fullName>
    </recommendedName>
</protein>
<name>U6STZ7_9BACI</name>
<gene>
    <name evidence="3" type="ORF">A33I_06875</name>
</gene>
<proteinExistence type="predicted"/>
<evidence type="ECO:0000256" key="1">
    <source>
        <dbReference type="SAM" id="MobiDB-lite"/>
    </source>
</evidence>
<dbReference type="Proteomes" id="UP000017170">
    <property type="component" value="Unassembled WGS sequence"/>
</dbReference>